<comment type="cofactor">
    <cofactor evidence="1 13">
        <name>FAD</name>
        <dbReference type="ChEBI" id="CHEBI:57692"/>
    </cofactor>
</comment>
<evidence type="ECO:0000256" key="3">
    <source>
        <dbReference type="ARBA" id="ARBA00004305"/>
    </source>
</evidence>
<proteinExistence type="inferred from homology"/>
<feature type="region of interest" description="Disordered" evidence="14">
    <location>
        <begin position="386"/>
        <end position="408"/>
    </location>
</feature>
<keyword evidence="17" id="KW-1185">Reference proteome</keyword>
<evidence type="ECO:0000313" key="17">
    <source>
        <dbReference type="Proteomes" id="UP001154078"/>
    </source>
</evidence>
<evidence type="ECO:0000256" key="13">
    <source>
        <dbReference type="PIRNR" id="PIRNR000543"/>
    </source>
</evidence>
<evidence type="ECO:0000256" key="2">
    <source>
        <dbReference type="ARBA" id="ARBA00003195"/>
    </source>
</evidence>
<evidence type="ECO:0000256" key="1">
    <source>
        <dbReference type="ARBA" id="ARBA00001974"/>
    </source>
</evidence>
<evidence type="ECO:0000256" key="7">
    <source>
        <dbReference type="ARBA" id="ARBA00022630"/>
    </source>
</evidence>
<evidence type="ECO:0000313" key="16">
    <source>
        <dbReference type="EMBL" id="CAH0561428.1"/>
    </source>
</evidence>
<comment type="function">
    <text evidence="2 13">Accessory subunit of the mitochondrial membrane respiratory chain NADH dehydrogenase (Complex I), that is believed not to be involved in catalysis. Complex I functions in the transfer of electrons from NADH to the respiratory chain. The immediate electron acceptor for the enzyme is believed to be ubiquinone.</text>
</comment>
<comment type="subcellular location">
    <subcellularLocation>
        <location evidence="3 13">Mitochondrion matrix</location>
    </subcellularLocation>
</comment>
<comment type="similarity">
    <text evidence="4 13">Belongs to the complex I NDUFA10 subunit family.</text>
</comment>
<dbReference type="Pfam" id="PF01712">
    <property type="entry name" value="dNK"/>
    <property type="match status" value="1"/>
</dbReference>
<evidence type="ECO:0000259" key="15">
    <source>
        <dbReference type="Pfam" id="PF01712"/>
    </source>
</evidence>
<dbReference type="InterPro" id="IPR031314">
    <property type="entry name" value="DNK_dom"/>
</dbReference>
<evidence type="ECO:0000256" key="6">
    <source>
        <dbReference type="ARBA" id="ARBA00022448"/>
    </source>
</evidence>
<dbReference type="PIRSF" id="PIRSF000543">
    <property type="entry name" value="NADH_UQ_42KD"/>
    <property type="match status" value="1"/>
</dbReference>
<keyword evidence="12 13" id="KW-0496">Mitochondrion</keyword>
<evidence type="ECO:0000256" key="10">
    <source>
        <dbReference type="ARBA" id="ARBA00022946"/>
    </source>
</evidence>
<dbReference type="GO" id="GO:0005759">
    <property type="term" value="C:mitochondrial matrix"/>
    <property type="evidence" value="ECO:0007669"/>
    <property type="project" value="UniProtKB-SubCell"/>
</dbReference>
<dbReference type="AlphaFoldDB" id="A0A9P0FLA1"/>
<evidence type="ECO:0000256" key="9">
    <source>
        <dbReference type="ARBA" id="ARBA00022827"/>
    </source>
</evidence>
<keyword evidence="10" id="KW-0809">Transit peptide</keyword>
<dbReference type="InterPro" id="IPR050566">
    <property type="entry name" value="Deoxyribonucleoside_kinase"/>
</dbReference>
<reference evidence="16" key="1">
    <citation type="submission" date="2021-12" db="EMBL/GenBank/DDBJ databases">
        <authorList>
            <person name="King R."/>
        </authorList>
    </citation>
    <scope>NUCLEOTIDE SEQUENCE</scope>
</reference>
<name>A0A9P0FLA1_BRAAE</name>
<feature type="domain" description="Deoxynucleoside kinase" evidence="15">
    <location>
        <begin position="80"/>
        <end position="308"/>
    </location>
</feature>
<dbReference type="InterPro" id="IPR015828">
    <property type="entry name" value="NDUFA10"/>
</dbReference>
<keyword evidence="8 13" id="KW-0679">Respiratory chain</keyword>
<protein>
    <recommendedName>
        <fullName evidence="5 13">NADH dehydrogenase [ubiquinone] 1 alpha subcomplex subunit 10, mitochondrial</fullName>
    </recommendedName>
</protein>
<organism evidence="16 17">
    <name type="scientific">Brassicogethes aeneus</name>
    <name type="common">Rape pollen beetle</name>
    <name type="synonym">Meligethes aeneus</name>
    <dbReference type="NCBI Taxonomy" id="1431903"/>
    <lineage>
        <taxon>Eukaryota</taxon>
        <taxon>Metazoa</taxon>
        <taxon>Ecdysozoa</taxon>
        <taxon>Arthropoda</taxon>
        <taxon>Hexapoda</taxon>
        <taxon>Insecta</taxon>
        <taxon>Pterygota</taxon>
        <taxon>Neoptera</taxon>
        <taxon>Endopterygota</taxon>
        <taxon>Coleoptera</taxon>
        <taxon>Polyphaga</taxon>
        <taxon>Cucujiformia</taxon>
        <taxon>Nitidulidae</taxon>
        <taxon>Meligethinae</taxon>
        <taxon>Brassicogethes</taxon>
    </lineage>
</organism>
<dbReference type="SUPFAM" id="SSF52540">
    <property type="entry name" value="P-loop containing nucleoside triphosphate hydrolases"/>
    <property type="match status" value="1"/>
</dbReference>
<keyword evidence="9 13" id="KW-0274">FAD</keyword>
<sequence>MASLFRVGVCRFVGKNGNNLLLKNDNPTTHLLRTITSKTMMKGDRPKKPEPYPYNTKKYGFLKSLIDRTTPRMDENSKLLVVEGPIAAGKSKFAQELAKEMGMLYLPEANLDMYYINDYGFDLRTLDNEMPEGCKSFDVMDFMRNPQNMLTARMQLEIYEIKFSQYIDALAHILSTGQGVVLDRCVLSDYVFTEAMYSSGYLSKRARRKYYEYRDNTVRELLRPHLVIYLDMPVKKVMENVQKRGISWEKNSPVITPKYLECMEKVYKQEYLKTISTHSELLVYDWSEQGEVEIIIEDIERIDFDNYDYQDPKMKDWDLAREEDWNVLRRLYADQKEKLMSLFNIPCYEVPELMIEAEDADRYYQVLQSAPGMKYDKGYNVDQGDQGVLLKSSNPPRNTLPLRERRQL</sequence>
<keyword evidence="11 13" id="KW-0249">Electron transport</keyword>
<keyword evidence="6 13" id="KW-0813">Transport</keyword>
<dbReference type="OrthoDB" id="17400at2759"/>
<keyword evidence="7 13" id="KW-0285">Flavoprotein</keyword>
<dbReference type="PANTHER" id="PTHR10513:SF15">
    <property type="entry name" value="NADH DEHYDROGENASE [UBIQUINONE] 1 ALPHA SUBCOMPLEX SUBUNIT 10, MITOCHONDRIAL"/>
    <property type="match status" value="1"/>
</dbReference>
<dbReference type="GO" id="GO:0006120">
    <property type="term" value="P:mitochondrial electron transport, NADH to ubiquinone"/>
    <property type="evidence" value="ECO:0007669"/>
    <property type="project" value="InterPro"/>
</dbReference>
<dbReference type="Gene3D" id="3.40.50.300">
    <property type="entry name" value="P-loop containing nucleotide triphosphate hydrolases"/>
    <property type="match status" value="1"/>
</dbReference>
<evidence type="ECO:0000256" key="14">
    <source>
        <dbReference type="SAM" id="MobiDB-lite"/>
    </source>
</evidence>
<dbReference type="PANTHER" id="PTHR10513">
    <property type="entry name" value="DEOXYNUCLEOSIDE KINASE"/>
    <property type="match status" value="1"/>
</dbReference>
<gene>
    <name evidence="16" type="ORF">MELIAE_LOCUS10962</name>
</gene>
<dbReference type="InterPro" id="IPR027417">
    <property type="entry name" value="P-loop_NTPase"/>
</dbReference>
<dbReference type="Proteomes" id="UP001154078">
    <property type="component" value="Chromosome 7"/>
</dbReference>
<dbReference type="EMBL" id="OV121138">
    <property type="protein sequence ID" value="CAH0561428.1"/>
    <property type="molecule type" value="Genomic_DNA"/>
</dbReference>
<accession>A0A9P0FLA1</accession>
<evidence type="ECO:0000256" key="5">
    <source>
        <dbReference type="ARBA" id="ARBA00017279"/>
    </source>
</evidence>
<evidence type="ECO:0000256" key="12">
    <source>
        <dbReference type="ARBA" id="ARBA00023128"/>
    </source>
</evidence>
<evidence type="ECO:0000256" key="4">
    <source>
        <dbReference type="ARBA" id="ARBA00008606"/>
    </source>
</evidence>
<evidence type="ECO:0000256" key="11">
    <source>
        <dbReference type="ARBA" id="ARBA00022982"/>
    </source>
</evidence>
<evidence type="ECO:0000256" key="8">
    <source>
        <dbReference type="ARBA" id="ARBA00022660"/>
    </source>
</evidence>